<protein>
    <submittedName>
        <fullName evidence="1">DUF4269 domain-containing protein</fullName>
    </submittedName>
</protein>
<organism evidence="1 2">
    <name type="scientific">Chryseolinea lacunae</name>
    <dbReference type="NCBI Taxonomy" id="2801331"/>
    <lineage>
        <taxon>Bacteria</taxon>
        <taxon>Pseudomonadati</taxon>
        <taxon>Bacteroidota</taxon>
        <taxon>Cytophagia</taxon>
        <taxon>Cytophagales</taxon>
        <taxon>Fulvivirgaceae</taxon>
        <taxon>Chryseolinea</taxon>
    </lineage>
</organism>
<evidence type="ECO:0000313" key="1">
    <source>
        <dbReference type="EMBL" id="MBL0743445.1"/>
    </source>
</evidence>
<dbReference type="Pfam" id="PF14091">
    <property type="entry name" value="DUF4269"/>
    <property type="match status" value="1"/>
</dbReference>
<reference evidence="1 2" key="1">
    <citation type="submission" date="2021-01" db="EMBL/GenBank/DDBJ databases">
        <title>Chryseolinea sp. Jin1 Genome sequencing and assembly.</title>
        <authorList>
            <person name="Kim I."/>
        </authorList>
    </citation>
    <scope>NUCLEOTIDE SEQUENCE [LARGE SCALE GENOMIC DNA]</scope>
    <source>
        <strain evidence="1 2">Jin1</strain>
    </source>
</reference>
<dbReference type="RefSeq" id="WP_202012791.1">
    <property type="nucleotide sequence ID" value="NZ_JAERRB010000007.1"/>
</dbReference>
<dbReference type="InterPro" id="IPR025365">
    <property type="entry name" value="DUF4269"/>
</dbReference>
<proteinExistence type="predicted"/>
<accession>A0ABS1KVH0</accession>
<dbReference type="Proteomes" id="UP000613030">
    <property type="component" value="Unassembled WGS sequence"/>
</dbReference>
<comment type="caution">
    <text evidence="1">The sequence shown here is derived from an EMBL/GenBank/DDBJ whole genome shotgun (WGS) entry which is preliminary data.</text>
</comment>
<keyword evidence="2" id="KW-1185">Reference proteome</keyword>
<name>A0ABS1KVH0_9BACT</name>
<sequence length="177" mass="19946">MNFETLDYLKRGTPTQRRAFAALAEYAVFSILKDFSPVLAGTIPINIDIEGSDLDIICHCTKRIAFTACLLQNFSTFKGFTLRDGVVGRYHTTVANFRINEFEVEIFGQNRPVREQEAYQHMLIEHAVLQARGEEFRQRIIALKKQGIKTEPAFAEALGLEGDPYVALLNYGVNAAK</sequence>
<gene>
    <name evidence="1" type="ORF">JI741_19590</name>
</gene>
<evidence type="ECO:0000313" key="2">
    <source>
        <dbReference type="Proteomes" id="UP000613030"/>
    </source>
</evidence>
<dbReference type="EMBL" id="JAERRB010000007">
    <property type="protein sequence ID" value="MBL0743445.1"/>
    <property type="molecule type" value="Genomic_DNA"/>
</dbReference>